<evidence type="ECO:0000256" key="1">
    <source>
        <dbReference type="SAM" id="Phobius"/>
    </source>
</evidence>
<feature type="transmembrane region" description="Helical" evidence="1">
    <location>
        <begin position="36"/>
        <end position="56"/>
    </location>
</feature>
<evidence type="ECO:0000313" key="3">
    <source>
        <dbReference type="Proteomes" id="UP000671828"/>
    </source>
</evidence>
<feature type="non-terminal residue" evidence="2">
    <location>
        <position position="1"/>
    </location>
</feature>
<proteinExistence type="predicted"/>
<evidence type="ECO:0000313" key="2">
    <source>
        <dbReference type="EMBL" id="QTR04639.1"/>
    </source>
</evidence>
<dbReference type="EMBL" id="CP072788">
    <property type="protein sequence ID" value="QTR04639.1"/>
    <property type="molecule type" value="Genomic_DNA"/>
</dbReference>
<evidence type="ECO:0008006" key="4">
    <source>
        <dbReference type="Google" id="ProtNLM"/>
    </source>
</evidence>
<dbReference type="AlphaFoldDB" id="A0A8T8I1R1"/>
<dbReference type="Proteomes" id="UP000671828">
    <property type="component" value="Chromosome"/>
</dbReference>
<gene>
    <name evidence="2" type="ORF">J7S33_07265</name>
</gene>
<accession>A0A8T8I1R1</accession>
<sequence length="130" mass="13424">YYASAALGGVAALVVVLGVVTGTTVAIPAGGEADSLVTAVWSAALAVLARVLWTLVKRGGTRADELAAEAEDARSARAVAAEVRAAQQEYNRRLHDTAASTLLMVGVGEVSRHSDLLVAQAKRDLEALRS</sequence>
<reference evidence="2" key="1">
    <citation type="submission" date="2021-04" db="EMBL/GenBank/DDBJ databases">
        <title>Saccharothrix algeriensis WGS.</title>
        <authorList>
            <person name="Stuskova K."/>
            <person name="Hakalova E."/>
            <person name="Tebbal A.B."/>
            <person name="Eichmeier A."/>
        </authorList>
    </citation>
    <scope>NUCLEOTIDE SEQUENCE</scope>
    <source>
        <strain evidence="2">NRRL B-24137</strain>
    </source>
</reference>
<keyword evidence="1" id="KW-1133">Transmembrane helix</keyword>
<protein>
    <recommendedName>
        <fullName evidence="4">Histidine kinase</fullName>
    </recommendedName>
</protein>
<feature type="non-terminal residue" evidence="2">
    <location>
        <position position="130"/>
    </location>
</feature>
<keyword evidence="1" id="KW-0472">Membrane</keyword>
<name>A0A8T8I1R1_9PSEU</name>
<organism evidence="2 3">
    <name type="scientific">Saccharothrix algeriensis</name>
    <dbReference type="NCBI Taxonomy" id="173560"/>
    <lineage>
        <taxon>Bacteria</taxon>
        <taxon>Bacillati</taxon>
        <taxon>Actinomycetota</taxon>
        <taxon>Actinomycetes</taxon>
        <taxon>Pseudonocardiales</taxon>
        <taxon>Pseudonocardiaceae</taxon>
        <taxon>Saccharothrix</taxon>
    </lineage>
</organism>
<keyword evidence="1" id="KW-0812">Transmembrane</keyword>